<evidence type="ECO:0000256" key="4">
    <source>
        <dbReference type="ARBA" id="ARBA00022692"/>
    </source>
</evidence>
<dbReference type="FunFam" id="1.10.287.950:FF:000001">
    <property type="entry name" value="Methyl-accepting chemotaxis sensory transducer"/>
    <property type="match status" value="1"/>
</dbReference>
<dbReference type="PANTHER" id="PTHR43531">
    <property type="entry name" value="PROTEIN ICFG"/>
    <property type="match status" value="1"/>
</dbReference>
<dbReference type="GO" id="GO:0007165">
    <property type="term" value="P:signal transduction"/>
    <property type="evidence" value="ECO:0007669"/>
    <property type="project" value="UniProtKB-KW"/>
</dbReference>
<evidence type="ECO:0000256" key="8">
    <source>
        <dbReference type="PROSITE-ProRule" id="PRU00284"/>
    </source>
</evidence>
<dbReference type="PROSITE" id="PS50111">
    <property type="entry name" value="CHEMOTAXIS_TRANSDUC_2"/>
    <property type="match status" value="1"/>
</dbReference>
<dbReference type="InterPro" id="IPR033480">
    <property type="entry name" value="sCache_2"/>
</dbReference>
<keyword evidence="5 9" id="KW-1133">Transmembrane helix</keyword>
<sequence length="606" mass="65155">MLQKLFSFRIATKIYALIATFLLLAMAATWVILTQVDRNAYTMREAHIRDIVSTTVSQLDALNKRVEAGEMTLEEAKAEGAFVLGAVRYDGVSGYMFASDYEAKVVAHPRPDLMGKSQWNLQDPNGNYLFRDMIEIAKQGGGTHYYLWQNGTVDDEPVFDTKLSYALPFEPWGWMIGTGAFVDDIEAMNADLRMTIGKVILAGLAFVLLLGGLVARSVSRPVNRLQARMQGLADGDFEAEVPYTGGRTEIASMAKSITTFRDALKNKAEVEAREETARAERDAQAKLQQEVVADLAEGLNHVASGDLNARIEKEYTGAYEVLRQDYNKTIDTLRSLIGDIIGVSKEIDTRSRGIHSSAQRVAESSEVTATTLEQTSAALEDLTATVSRAADSAEEVNGIVAGASASAKSSGEVVEQAVDAMSAIENSSTSIANITGVIDDIAFQTNLLALNAGVEAARAGESGQGFAVVASEVRALAGRASEAASEIKQLIKTSGEEVSRGGKLVDGAGEALGEIAESVSQITSHVANITSGTREQSMSLTEINEAVAELDRSSQQNTAMFQDTLRDSEVLTQKAQELAKRVEHFTLAAEKEAPKGGQTFNSRRAA</sequence>
<feature type="transmembrane region" description="Helical" evidence="9">
    <location>
        <begin position="14"/>
        <end position="33"/>
    </location>
</feature>
<keyword evidence="2" id="KW-1003">Cell membrane</keyword>
<dbReference type="Pfam" id="PF00672">
    <property type="entry name" value="HAMP"/>
    <property type="match status" value="1"/>
</dbReference>
<dbReference type="Gene3D" id="1.10.287.950">
    <property type="entry name" value="Methyl-accepting chemotaxis protein"/>
    <property type="match status" value="1"/>
</dbReference>
<dbReference type="GO" id="GO:0006935">
    <property type="term" value="P:chemotaxis"/>
    <property type="evidence" value="ECO:0007669"/>
    <property type="project" value="UniProtKB-KW"/>
</dbReference>
<comment type="caution">
    <text evidence="12">The sequence shown here is derived from an EMBL/GenBank/DDBJ whole genome shotgun (WGS) entry which is preliminary data.</text>
</comment>
<feature type="transmembrane region" description="Helical" evidence="9">
    <location>
        <begin position="199"/>
        <end position="218"/>
    </location>
</feature>
<gene>
    <name evidence="12" type="ORF">BXY66_2524</name>
</gene>
<evidence type="ECO:0000256" key="3">
    <source>
        <dbReference type="ARBA" id="ARBA00022500"/>
    </source>
</evidence>
<evidence type="ECO:0000256" key="9">
    <source>
        <dbReference type="SAM" id="Phobius"/>
    </source>
</evidence>
<dbReference type="Gene3D" id="6.10.340.10">
    <property type="match status" value="1"/>
</dbReference>
<name>A0A4R1N599_9RHOB</name>
<keyword evidence="3" id="KW-0145">Chemotaxis</keyword>
<dbReference type="SUPFAM" id="SSF158472">
    <property type="entry name" value="HAMP domain-like"/>
    <property type="match status" value="1"/>
</dbReference>
<keyword evidence="6 9" id="KW-0472">Membrane</keyword>
<dbReference type="SMART" id="SM00304">
    <property type="entry name" value="HAMP"/>
    <property type="match status" value="2"/>
</dbReference>
<dbReference type="InterPro" id="IPR051310">
    <property type="entry name" value="MCP_chemotaxis"/>
</dbReference>
<dbReference type="Gene3D" id="3.30.450.20">
    <property type="entry name" value="PAS domain"/>
    <property type="match status" value="1"/>
</dbReference>
<dbReference type="EMBL" id="SMGR01000002">
    <property type="protein sequence ID" value="TCL01212.1"/>
    <property type="molecule type" value="Genomic_DNA"/>
</dbReference>
<keyword evidence="4 9" id="KW-0812">Transmembrane</keyword>
<evidence type="ECO:0000259" key="11">
    <source>
        <dbReference type="PROSITE" id="PS50885"/>
    </source>
</evidence>
<evidence type="ECO:0000256" key="1">
    <source>
        <dbReference type="ARBA" id="ARBA00004651"/>
    </source>
</evidence>
<dbReference type="AlphaFoldDB" id="A0A4R1N599"/>
<evidence type="ECO:0000256" key="5">
    <source>
        <dbReference type="ARBA" id="ARBA00022989"/>
    </source>
</evidence>
<feature type="domain" description="HAMP" evidence="11">
    <location>
        <begin position="216"/>
        <end position="269"/>
    </location>
</feature>
<dbReference type="PROSITE" id="PS50885">
    <property type="entry name" value="HAMP"/>
    <property type="match status" value="2"/>
</dbReference>
<dbReference type="CDD" id="cd11386">
    <property type="entry name" value="MCP_signal"/>
    <property type="match status" value="1"/>
</dbReference>
<organism evidence="12 13">
    <name type="scientific">Shimia isoporae</name>
    <dbReference type="NCBI Taxonomy" id="647720"/>
    <lineage>
        <taxon>Bacteria</taxon>
        <taxon>Pseudomonadati</taxon>
        <taxon>Pseudomonadota</taxon>
        <taxon>Alphaproteobacteria</taxon>
        <taxon>Rhodobacterales</taxon>
        <taxon>Roseobacteraceae</taxon>
    </lineage>
</organism>
<keyword evidence="8" id="KW-0807">Transducer</keyword>
<dbReference type="GO" id="GO:0005886">
    <property type="term" value="C:plasma membrane"/>
    <property type="evidence" value="ECO:0007669"/>
    <property type="project" value="UniProtKB-SubCell"/>
</dbReference>
<accession>A0A4R1N599</accession>
<evidence type="ECO:0000313" key="13">
    <source>
        <dbReference type="Proteomes" id="UP000295673"/>
    </source>
</evidence>
<dbReference type="CDD" id="cd06225">
    <property type="entry name" value="HAMP"/>
    <property type="match status" value="1"/>
</dbReference>
<dbReference type="SMART" id="SM00283">
    <property type="entry name" value="MA"/>
    <property type="match status" value="1"/>
</dbReference>
<dbReference type="InterPro" id="IPR003660">
    <property type="entry name" value="HAMP_dom"/>
</dbReference>
<dbReference type="SUPFAM" id="SSF58104">
    <property type="entry name" value="Methyl-accepting chemotaxis protein (MCP) signaling domain"/>
    <property type="match status" value="1"/>
</dbReference>
<dbReference type="Pfam" id="PF00015">
    <property type="entry name" value="MCPsignal"/>
    <property type="match status" value="1"/>
</dbReference>
<evidence type="ECO:0000259" key="10">
    <source>
        <dbReference type="PROSITE" id="PS50111"/>
    </source>
</evidence>
<dbReference type="RefSeq" id="WP_165929175.1">
    <property type="nucleotide sequence ID" value="NZ_SMGR01000002.1"/>
</dbReference>
<feature type="domain" description="HAMP" evidence="11">
    <location>
        <begin position="286"/>
        <end position="338"/>
    </location>
</feature>
<dbReference type="Proteomes" id="UP000295673">
    <property type="component" value="Unassembled WGS sequence"/>
</dbReference>
<evidence type="ECO:0000256" key="2">
    <source>
        <dbReference type="ARBA" id="ARBA00022475"/>
    </source>
</evidence>
<dbReference type="Pfam" id="PF17200">
    <property type="entry name" value="sCache_2"/>
    <property type="match status" value="1"/>
</dbReference>
<dbReference type="PANTHER" id="PTHR43531:SF11">
    <property type="entry name" value="METHYL-ACCEPTING CHEMOTAXIS PROTEIN 3"/>
    <property type="match status" value="1"/>
</dbReference>
<proteinExistence type="inferred from homology"/>
<evidence type="ECO:0000256" key="6">
    <source>
        <dbReference type="ARBA" id="ARBA00023136"/>
    </source>
</evidence>
<comment type="subcellular location">
    <subcellularLocation>
        <location evidence="1">Cell membrane</location>
        <topology evidence="1">Multi-pass membrane protein</topology>
    </subcellularLocation>
</comment>
<keyword evidence="13" id="KW-1185">Reference proteome</keyword>
<comment type="similarity">
    <text evidence="7">Belongs to the methyl-accepting chemotaxis (MCP) protein family.</text>
</comment>
<feature type="domain" description="Methyl-accepting transducer" evidence="10">
    <location>
        <begin position="343"/>
        <end position="572"/>
    </location>
</feature>
<dbReference type="InterPro" id="IPR004089">
    <property type="entry name" value="MCPsignal_dom"/>
</dbReference>
<evidence type="ECO:0000313" key="12">
    <source>
        <dbReference type="EMBL" id="TCL01212.1"/>
    </source>
</evidence>
<dbReference type="SMART" id="SM01049">
    <property type="entry name" value="Cache_2"/>
    <property type="match status" value="1"/>
</dbReference>
<reference evidence="12 13" key="1">
    <citation type="submission" date="2019-03" db="EMBL/GenBank/DDBJ databases">
        <title>Genomic Encyclopedia of Archaeal and Bacterial Type Strains, Phase II (KMG-II): from individual species to whole genera.</title>
        <authorList>
            <person name="Goeker M."/>
        </authorList>
    </citation>
    <scope>NUCLEOTIDE SEQUENCE [LARGE SCALE GENOMIC DNA]</scope>
    <source>
        <strain evidence="12 13">DSM 26433</strain>
    </source>
</reference>
<protein>
    <submittedName>
        <fullName evidence="12">Methyl-accepting chemotaxis sensory transducer with Cache sensor</fullName>
    </submittedName>
</protein>
<evidence type="ECO:0000256" key="7">
    <source>
        <dbReference type="ARBA" id="ARBA00029447"/>
    </source>
</evidence>